<organism evidence="2 3">
    <name type="scientific">Fredinandcohnia quinoae</name>
    <dbReference type="NCBI Taxonomy" id="2918902"/>
    <lineage>
        <taxon>Bacteria</taxon>
        <taxon>Bacillati</taxon>
        <taxon>Bacillota</taxon>
        <taxon>Bacilli</taxon>
        <taxon>Bacillales</taxon>
        <taxon>Bacillaceae</taxon>
        <taxon>Fredinandcohnia</taxon>
    </lineage>
</organism>
<evidence type="ECO:0000313" key="2">
    <source>
        <dbReference type="EMBL" id="MCH1625299.1"/>
    </source>
</evidence>
<dbReference type="SUPFAM" id="SSF141868">
    <property type="entry name" value="EAL domain-like"/>
    <property type="match status" value="1"/>
</dbReference>
<name>A0AAW5E961_9BACI</name>
<dbReference type="InterPro" id="IPR035919">
    <property type="entry name" value="EAL_sf"/>
</dbReference>
<accession>A0AAW5E961</accession>
<evidence type="ECO:0000313" key="3">
    <source>
        <dbReference type="Proteomes" id="UP001431131"/>
    </source>
</evidence>
<proteinExistence type="predicted"/>
<reference evidence="2" key="1">
    <citation type="submission" date="2022-02" db="EMBL/GenBank/DDBJ databases">
        <title>Fredinandcohnia quinoae sp. nov. isolated from Chenopodium quinoa seeds.</title>
        <authorList>
            <person name="Saati-Santamaria Z."/>
            <person name="Flores-Felix J.D."/>
            <person name="Igual J.M."/>
            <person name="Velazquez E."/>
            <person name="Garcia-Fraile P."/>
            <person name="Martinez-Molina E."/>
        </authorList>
    </citation>
    <scope>NUCLEOTIDE SEQUENCE</scope>
    <source>
        <strain evidence="2">SECRCQ15</strain>
    </source>
</reference>
<comment type="caution">
    <text evidence="2">The sequence shown here is derived from an EMBL/GenBank/DDBJ whole genome shotgun (WGS) entry which is preliminary data.</text>
</comment>
<dbReference type="EMBL" id="JAKTTI010000009">
    <property type="protein sequence ID" value="MCH1625299.1"/>
    <property type="molecule type" value="Genomic_DNA"/>
</dbReference>
<dbReference type="PANTHER" id="PTHR33121">
    <property type="entry name" value="CYCLIC DI-GMP PHOSPHODIESTERASE PDEF"/>
    <property type="match status" value="1"/>
</dbReference>
<dbReference type="SMART" id="SM00052">
    <property type="entry name" value="EAL"/>
    <property type="match status" value="1"/>
</dbReference>
<dbReference type="InterPro" id="IPR001633">
    <property type="entry name" value="EAL_dom"/>
</dbReference>
<dbReference type="PROSITE" id="PS50883">
    <property type="entry name" value="EAL"/>
    <property type="match status" value="1"/>
</dbReference>
<dbReference type="AlphaFoldDB" id="A0AAW5E961"/>
<dbReference type="CDD" id="cd01948">
    <property type="entry name" value="EAL"/>
    <property type="match status" value="1"/>
</dbReference>
<keyword evidence="3" id="KW-1185">Reference proteome</keyword>
<evidence type="ECO:0000259" key="1">
    <source>
        <dbReference type="PROSITE" id="PS50883"/>
    </source>
</evidence>
<sequence>MSTLHNSKTQLRKELNIALEKGEFRLFYQPKLDLVSGKVTGIEALIRWEHPIKGLIPPSEFIPVAEETGLILPIGEWVLRTACMQNKAWQDSGLPPMIIAVNLSAPQLYQVGLVEMVKGILGETQLDARYLELEITESMMMDVQHVLPIVKELKKLGVLLSLDDFGTGYSSLSYLKEFPIDIIKIDQSFVRVCTSDSKDATIVKTIIAMAHQLKLEVIAEGVETTEQLIFLQQSLCNKAQGYLFSKPVRREEFVQNLQMIEEVVGQDGISKELSRQRWLEDALEMLGQEFEEMAKIQKRNNFNLKVPCI</sequence>
<feature type="domain" description="EAL" evidence="1">
    <location>
        <begin position="8"/>
        <end position="261"/>
    </location>
</feature>
<protein>
    <submittedName>
        <fullName evidence="2">EAL domain-containing protein</fullName>
    </submittedName>
</protein>
<dbReference type="PANTHER" id="PTHR33121:SF71">
    <property type="entry name" value="OXYGEN SENSOR PROTEIN DOSP"/>
    <property type="match status" value="1"/>
</dbReference>
<dbReference type="FunFam" id="3.20.20.450:FF:000001">
    <property type="entry name" value="Cyclic di-GMP phosphodiesterase yahA"/>
    <property type="match status" value="1"/>
</dbReference>
<dbReference type="InterPro" id="IPR050706">
    <property type="entry name" value="Cyclic-di-GMP_PDE-like"/>
</dbReference>
<dbReference type="GO" id="GO:0071111">
    <property type="term" value="F:cyclic-guanylate-specific phosphodiesterase activity"/>
    <property type="evidence" value="ECO:0007669"/>
    <property type="project" value="InterPro"/>
</dbReference>
<dbReference type="Gene3D" id="3.20.20.450">
    <property type="entry name" value="EAL domain"/>
    <property type="match status" value="1"/>
</dbReference>
<dbReference type="Proteomes" id="UP001431131">
    <property type="component" value="Unassembled WGS sequence"/>
</dbReference>
<dbReference type="Pfam" id="PF00563">
    <property type="entry name" value="EAL"/>
    <property type="match status" value="1"/>
</dbReference>
<gene>
    <name evidence="2" type="ORF">MJG50_08160</name>
</gene>
<dbReference type="RefSeq" id="WP_240254526.1">
    <property type="nucleotide sequence ID" value="NZ_JAKTTI010000009.1"/>
</dbReference>